<dbReference type="Gene3D" id="1.10.443.10">
    <property type="entry name" value="Intergrase catalytic core"/>
    <property type="match status" value="1"/>
</dbReference>
<dbReference type="Pfam" id="PF14659">
    <property type="entry name" value="Phage_int_SAM_3"/>
    <property type="match status" value="1"/>
</dbReference>
<evidence type="ECO:0000256" key="2">
    <source>
        <dbReference type="ARBA" id="ARBA00022908"/>
    </source>
</evidence>
<keyword evidence="4" id="KW-0233">DNA recombination</keyword>
<gene>
    <name evidence="8" type="ORF">IV64_GL001696</name>
</gene>
<dbReference type="Gene3D" id="1.10.150.130">
    <property type="match status" value="1"/>
</dbReference>
<dbReference type="AlphaFoldDB" id="A0A0R2MKL5"/>
<evidence type="ECO:0000259" key="6">
    <source>
        <dbReference type="PROSITE" id="PS51898"/>
    </source>
</evidence>
<evidence type="ECO:0000313" key="8">
    <source>
        <dbReference type="EMBL" id="KRO14212.1"/>
    </source>
</evidence>
<dbReference type="PATRIC" id="fig|942150.3.peg.1752"/>
<keyword evidence="3 5" id="KW-0238">DNA-binding</keyword>
<dbReference type="EMBL" id="JQCL01000019">
    <property type="protein sequence ID" value="KRO14212.1"/>
    <property type="molecule type" value="Genomic_DNA"/>
</dbReference>
<dbReference type="InterPro" id="IPR010998">
    <property type="entry name" value="Integrase_recombinase_N"/>
</dbReference>
<dbReference type="InterPro" id="IPR050808">
    <property type="entry name" value="Phage_Integrase"/>
</dbReference>
<dbReference type="PANTHER" id="PTHR30629:SF2">
    <property type="entry name" value="PROPHAGE INTEGRASE INTS-RELATED"/>
    <property type="match status" value="1"/>
</dbReference>
<evidence type="ECO:0000256" key="4">
    <source>
        <dbReference type="ARBA" id="ARBA00023172"/>
    </source>
</evidence>
<dbReference type="InterPro" id="IPR028259">
    <property type="entry name" value="AP2-like_int_N"/>
</dbReference>
<evidence type="ECO:0000313" key="9">
    <source>
        <dbReference type="Proteomes" id="UP000051783"/>
    </source>
</evidence>
<dbReference type="InterPro" id="IPR002104">
    <property type="entry name" value="Integrase_catalytic"/>
</dbReference>
<evidence type="ECO:0000256" key="1">
    <source>
        <dbReference type="ARBA" id="ARBA00008857"/>
    </source>
</evidence>
<dbReference type="Pfam" id="PF14657">
    <property type="entry name" value="Arm-DNA-bind_4"/>
    <property type="match status" value="1"/>
</dbReference>
<dbReference type="InterPro" id="IPR011010">
    <property type="entry name" value="DNA_brk_join_enz"/>
</dbReference>
<dbReference type="Pfam" id="PF00589">
    <property type="entry name" value="Phage_integrase"/>
    <property type="match status" value="1"/>
</dbReference>
<dbReference type="PROSITE" id="PS51900">
    <property type="entry name" value="CB"/>
    <property type="match status" value="1"/>
</dbReference>
<comment type="similarity">
    <text evidence="1">Belongs to the 'phage' integrase family.</text>
</comment>
<dbReference type="GO" id="GO:0015074">
    <property type="term" value="P:DNA integration"/>
    <property type="evidence" value="ECO:0007669"/>
    <property type="project" value="UniProtKB-KW"/>
</dbReference>
<dbReference type="Proteomes" id="UP000051783">
    <property type="component" value="Unassembled WGS sequence"/>
</dbReference>
<feature type="domain" description="Core-binding (CB)" evidence="7">
    <location>
        <begin position="57"/>
        <end position="141"/>
    </location>
</feature>
<feature type="domain" description="Tyr recombinase" evidence="6">
    <location>
        <begin position="166"/>
        <end position="363"/>
    </location>
</feature>
<protein>
    <submittedName>
        <fullName evidence="8">Prophage Lp2 protein 2, integrase</fullName>
    </submittedName>
</protein>
<sequence>MASINKRGSSWAVRISFYDASGKRHYKNKAGFKTKKEAEYYAHKNEVSKLQGDDILSSTKSFVAYFTEWYQTFKEPTIAAATKKNYLFTKDKITNYFDDMKIGNITRSMYQEFLNGLADTYSRETVAKIAGHCRACIIDAVEDGVIRHNFTNRTTVPNCIDAESEVGNNYLDVQDMSKLKDFIAPKASINNMSAVMILTSLLTGARYSEVAGLTWSDIDYKAKTIRINKTLDYKGDGDFLPTKTKASNRVITITDGLIKVLGDLHQEQVAAGVQNDLHLIFIGKHSTKVPTDNAVNKLLRTAHKKLGIKKITFHGLRHTHASYLIYKNVSIYVISQRLGHSDVGITQRVYAHVIAELRHEQVDLISDALENF</sequence>
<evidence type="ECO:0000256" key="5">
    <source>
        <dbReference type="PROSITE-ProRule" id="PRU01248"/>
    </source>
</evidence>
<proteinExistence type="inferred from homology"/>
<dbReference type="CDD" id="cd01189">
    <property type="entry name" value="INT_ICEBs1_C_like"/>
    <property type="match status" value="1"/>
</dbReference>
<dbReference type="GO" id="GO:0003677">
    <property type="term" value="F:DNA binding"/>
    <property type="evidence" value="ECO:0007669"/>
    <property type="project" value="UniProtKB-UniRule"/>
</dbReference>
<evidence type="ECO:0000259" key="7">
    <source>
        <dbReference type="PROSITE" id="PS51900"/>
    </source>
</evidence>
<dbReference type="InterPro" id="IPR004107">
    <property type="entry name" value="Integrase_SAM-like_N"/>
</dbReference>
<accession>A0A0R2MKL5</accession>
<dbReference type="SUPFAM" id="SSF56349">
    <property type="entry name" value="DNA breaking-rejoining enzymes"/>
    <property type="match status" value="1"/>
</dbReference>
<keyword evidence="9" id="KW-1185">Reference proteome</keyword>
<keyword evidence="2" id="KW-0229">DNA integration</keyword>
<name>A0A0R2MKL5_9LACO</name>
<reference evidence="8 9" key="1">
    <citation type="journal article" date="2015" name="Genome Announc.">
        <title>Expanding the biotechnology potential of lactobacilli through comparative genomics of 213 strains and associated genera.</title>
        <authorList>
            <person name="Sun Z."/>
            <person name="Harris H.M."/>
            <person name="McCann A."/>
            <person name="Guo C."/>
            <person name="Argimon S."/>
            <person name="Zhang W."/>
            <person name="Yang X."/>
            <person name="Jeffery I.B."/>
            <person name="Cooney J.C."/>
            <person name="Kagawa T.F."/>
            <person name="Liu W."/>
            <person name="Song Y."/>
            <person name="Salvetti E."/>
            <person name="Wrobel A."/>
            <person name="Rasinkangas P."/>
            <person name="Parkhill J."/>
            <person name="Rea M.C."/>
            <person name="O'Sullivan O."/>
            <person name="Ritari J."/>
            <person name="Douillard F.P."/>
            <person name="Paul Ross R."/>
            <person name="Yang R."/>
            <person name="Briner A.E."/>
            <person name="Felis G.E."/>
            <person name="de Vos W.M."/>
            <person name="Barrangou R."/>
            <person name="Klaenhammer T.R."/>
            <person name="Caufield P.W."/>
            <person name="Cui Y."/>
            <person name="Zhang H."/>
            <person name="O'Toole P.W."/>
        </authorList>
    </citation>
    <scope>NUCLEOTIDE SEQUENCE [LARGE SCALE GENOMIC DNA]</scope>
    <source>
        <strain evidence="8 9">LMG 26013</strain>
    </source>
</reference>
<evidence type="ECO:0000256" key="3">
    <source>
        <dbReference type="ARBA" id="ARBA00023125"/>
    </source>
</evidence>
<dbReference type="InterPro" id="IPR013762">
    <property type="entry name" value="Integrase-like_cat_sf"/>
</dbReference>
<dbReference type="OrthoDB" id="9803188at2"/>
<dbReference type="GO" id="GO:0006310">
    <property type="term" value="P:DNA recombination"/>
    <property type="evidence" value="ECO:0007669"/>
    <property type="project" value="UniProtKB-KW"/>
</dbReference>
<dbReference type="STRING" id="942150.IV64_GL001696"/>
<dbReference type="PANTHER" id="PTHR30629">
    <property type="entry name" value="PROPHAGE INTEGRASE"/>
    <property type="match status" value="1"/>
</dbReference>
<dbReference type="InterPro" id="IPR044068">
    <property type="entry name" value="CB"/>
</dbReference>
<organism evidence="8 9">
    <name type="scientific">Lactiplantibacillus xiangfangensis</name>
    <dbReference type="NCBI Taxonomy" id="942150"/>
    <lineage>
        <taxon>Bacteria</taxon>
        <taxon>Bacillati</taxon>
        <taxon>Bacillota</taxon>
        <taxon>Bacilli</taxon>
        <taxon>Lactobacillales</taxon>
        <taxon>Lactobacillaceae</taxon>
        <taxon>Lactiplantibacillus</taxon>
    </lineage>
</organism>
<dbReference type="RefSeq" id="WP_057705525.1">
    <property type="nucleotide sequence ID" value="NZ_JQCL01000019.1"/>
</dbReference>
<comment type="caution">
    <text evidence="8">The sequence shown here is derived from an EMBL/GenBank/DDBJ whole genome shotgun (WGS) entry which is preliminary data.</text>
</comment>
<dbReference type="PROSITE" id="PS51898">
    <property type="entry name" value="TYR_RECOMBINASE"/>
    <property type="match status" value="1"/>
</dbReference>